<feature type="region of interest" description="Disordered" evidence="2">
    <location>
        <begin position="1"/>
        <end position="71"/>
    </location>
</feature>
<feature type="region of interest" description="Disordered" evidence="2">
    <location>
        <begin position="98"/>
        <end position="118"/>
    </location>
</feature>
<comment type="similarity">
    <text evidence="1">Belongs to the YciI family.</text>
</comment>
<accession>A0A5S4VI31</accession>
<dbReference type="Gene3D" id="3.30.70.1060">
    <property type="entry name" value="Dimeric alpha+beta barrel"/>
    <property type="match status" value="1"/>
</dbReference>
<dbReference type="Proteomes" id="UP000325243">
    <property type="component" value="Unassembled WGS sequence"/>
</dbReference>
<keyword evidence="5" id="KW-1185">Reference proteome</keyword>
<evidence type="ECO:0000256" key="1">
    <source>
        <dbReference type="ARBA" id="ARBA00007689"/>
    </source>
</evidence>
<dbReference type="InterPro" id="IPR011008">
    <property type="entry name" value="Dimeric_a/b-barrel"/>
</dbReference>
<dbReference type="PANTHER" id="PTHR35174">
    <property type="entry name" value="BLL7171 PROTEIN-RELATED"/>
    <property type="match status" value="1"/>
</dbReference>
<evidence type="ECO:0000313" key="5">
    <source>
        <dbReference type="Proteomes" id="UP000325243"/>
    </source>
</evidence>
<sequence length="239" mass="26234">MPRQVEALAREHLHEAHGDEERARDHARRDEGAGRGIAGVRRPAARGTRGDSGGRGVGADVHGVVPSGRDPVDRVVHHGVAARHPFSTSISEFFGRMSRTASSRRRYREGEPTEHAAPRRDPMRYMCLMKSSESNGETPPAVYEAMAEYDRWGRANGVLIDSQGLLPSDAGAIVSLVDGNIKAVDGPFTEAKELVGGYAVIEVRSYDEALELGRRLMQIHKDNWPGFEGSVEIRQIAEF</sequence>
<reference evidence="4 5" key="1">
    <citation type="submission" date="2019-08" db="EMBL/GenBank/DDBJ databases">
        <authorList>
            <person name="Hu J."/>
        </authorList>
    </citation>
    <scope>NUCLEOTIDE SEQUENCE [LARGE SCALE GENOMIC DNA]</scope>
    <source>
        <strain evidence="4 5">NEAU-184</strain>
    </source>
</reference>
<evidence type="ECO:0000313" key="4">
    <source>
        <dbReference type="EMBL" id="TYL53765.1"/>
    </source>
</evidence>
<gene>
    <name evidence="4" type="ORF">FYC51_08995</name>
</gene>
<comment type="caution">
    <text evidence="4">The sequence shown here is derived from an EMBL/GenBank/DDBJ whole genome shotgun (WGS) entry which is preliminary data.</text>
</comment>
<dbReference type="AlphaFoldDB" id="A0A5S4VI31"/>
<dbReference type="EMBL" id="VSSB01000001">
    <property type="protein sequence ID" value="TYL53765.1"/>
    <property type="molecule type" value="Genomic_DNA"/>
</dbReference>
<evidence type="ECO:0000256" key="2">
    <source>
        <dbReference type="SAM" id="MobiDB-lite"/>
    </source>
</evidence>
<proteinExistence type="inferred from homology"/>
<dbReference type="Pfam" id="PF03795">
    <property type="entry name" value="YCII"/>
    <property type="match status" value="1"/>
</dbReference>
<evidence type="ECO:0000259" key="3">
    <source>
        <dbReference type="Pfam" id="PF03795"/>
    </source>
</evidence>
<name>A0A5S4VI31_9MICO</name>
<dbReference type="SUPFAM" id="SSF54909">
    <property type="entry name" value="Dimeric alpha+beta barrel"/>
    <property type="match status" value="1"/>
</dbReference>
<feature type="compositionally biased region" description="Basic and acidic residues" evidence="2">
    <location>
        <begin position="108"/>
        <end position="118"/>
    </location>
</feature>
<organism evidence="4 5">
    <name type="scientific">Agromyces mariniharenae</name>
    <dbReference type="NCBI Taxonomy" id="2604423"/>
    <lineage>
        <taxon>Bacteria</taxon>
        <taxon>Bacillati</taxon>
        <taxon>Actinomycetota</taxon>
        <taxon>Actinomycetes</taxon>
        <taxon>Micrococcales</taxon>
        <taxon>Microbacteriaceae</taxon>
        <taxon>Agromyces</taxon>
    </lineage>
</organism>
<protein>
    <recommendedName>
        <fullName evidence="3">YCII-related domain-containing protein</fullName>
    </recommendedName>
</protein>
<feature type="compositionally biased region" description="Basic and acidic residues" evidence="2">
    <location>
        <begin position="8"/>
        <end position="33"/>
    </location>
</feature>
<dbReference type="PANTHER" id="PTHR35174:SF1">
    <property type="entry name" value="BLL0086 PROTEIN"/>
    <property type="match status" value="1"/>
</dbReference>
<dbReference type="InterPro" id="IPR005545">
    <property type="entry name" value="YCII"/>
</dbReference>
<feature type="domain" description="YCII-related" evidence="3">
    <location>
        <begin position="123"/>
        <end position="219"/>
    </location>
</feature>